<accession>A0A317X2E7</accession>
<dbReference type="Proteomes" id="UP000247233">
    <property type="component" value="Unassembled WGS sequence"/>
</dbReference>
<sequence length="124" mass="14368">MKCRQSCSTIRDYPLEYLISTAATDDDSTYLPTYLPTYIHTYTIHMQSKVQTTRGENPPTVEDRCRKTDFCLVLPIEDHEYPRISITGVGSLVGRYMLDGRMHNIDCEGARPHNEYYVWRSSIP</sequence>
<evidence type="ECO:0000313" key="2">
    <source>
        <dbReference type="Proteomes" id="UP000247233"/>
    </source>
</evidence>
<dbReference type="AlphaFoldDB" id="A0A317X2E7"/>
<gene>
    <name evidence="1" type="ORF">BO70DRAFT_17666</name>
</gene>
<proteinExistence type="predicted"/>
<dbReference type="VEuPathDB" id="FungiDB:BO70DRAFT_17666"/>
<dbReference type="RefSeq" id="XP_025404472.1">
    <property type="nucleotide sequence ID" value="XM_025538405.1"/>
</dbReference>
<organism evidence="1 2">
    <name type="scientific">Aspergillus heteromorphus CBS 117.55</name>
    <dbReference type="NCBI Taxonomy" id="1448321"/>
    <lineage>
        <taxon>Eukaryota</taxon>
        <taxon>Fungi</taxon>
        <taxon>Dikarya</taxon>
        <taxon>Ascomycota</taxon>
        <taxon>Pezizomycotina</taxon>
        <taxon>Eurotiomycetes</taxon>
        <taxon>Eurotiomycetidae</taxon>
        <taxon>Eurotiales</taxon>
        <taxon>Aspergillaceae</taxon>
        <taxon>Aspergillus</taxon>
        <taxon>Aspergillus subgen. Circumdati</taxon>
    </lineage>
</organism>
<name>A0A317X2E7_9EURO</name>
<evidence type="ECO:0000313" key="1">
    <source>
        <dbReference type="EMBL" id="PWY92733.1"/>
    </source>
</evidence>
<dbReference type="EMBL" id="MSFL01000001">
    <property type="protein sequence ID" value="PWY92733.1"/>
    <property type="molecule type" value="Genomic_DNA"/>
</dbReference>
<reference evidence="1 2" key="1">
    <citation type="submission" date="2016-12" db="EMBL/GenBank/DDBJ databases">
        <title>The genomes of Aspergillus section Nigri reveals drivers in fungal speciation.</title>
        <authorList>
            <consortium name="DOE Joint Genome Institute"/>
            <person name="Vesth T.C."/>
            <person name="Nybo J."/>
            <person name="Theobald S."/>
            <person name="Brandl J."/>
            <person name="Frisvad J.C."/>
            <person name="Nielsen K.F."/>
            <person name="Lyhne E.K."/>
            <person name="Kogle M.E."/>
            <person name="Kuo A."/>
            <person name="Riley R."/>
            <person name="Clum A."/>
            <person name="Nolan M."/>
            <person name="Lipzen A."/>
            <person name="Salamov A."/>
            <person name="Henrissat B."/>
            <person name="Wiebenga A."/>
            <person name="De Vries R.P."/>
            <person name="Grigoriev I.V."/>
            <person name="Mortensen U.H."/>
            <person name="Andersen M.R."/>
            <person name="Baker S.E."/>
        </authorList>
    </citation>
    <scope>NUCLEOTIDE SEQUENCE [LARGE SCALE GENOMIC DNA]</scope>
    <source>
        <strain evidence="1 2">CBS 117.55</strain>
    </source>
</reference>
<comment type="caution">
    <text evidence="1">The sequence shown here is derived from an EMBL/GenBank/DDBJ whole genome shotgun (WGS) entry which is preliminary data.</text>
</comment>
<protein>
    <submittedName>
        <fullName evidence="1">Uncharacterized protein</fullName>
    </submittedName>
</protein>
<keyword evidence="2" id="KW-1185">Reference proteome</keyword>
<dbReference type="GeneID" id="37060642"/>